<dbReference type="InterPro" id="IPR006016">
    <property type="entry name" value="UspA"/>
</dbReference>
<reference evidence="3" key="1">
    <citation type="journal article" date="2014" name="Int. J. Syst. Evol. Microbiol.">
        <title>Complete genome sequence of Corynebacterium casei LMG S-19264T (=DSM 44701T), isolated from a smear-ripened cheese.</title>
        <authorList>
            <consortium name="US DOE Joint Genome Institute (JGI-PGF)"/>
            <person name="Walter F."/>
            <person name="Albersmeier A."/>
            <person name="Kalinowski J."/>
            <person name="Ruckert C."/>
        </authorList>
    </citation>
    <scope>NUCLEOTIDE SEQUENCE</scope>
    <source>
        <strain evidence="3">JCM 4637</strain>
    </source>
</reference>
<dbReference type="RefSeq" id="WP_189823373.1">
    <property type="nucleotide sequence ID" value="NZ_BMVC01000004.1"/>
</dbReference>
<organism evidence="3 4">
    <name type="scientific">Streptomyces finlayi</name>
    <dbReference type="NCBI Taxonomy" id="67296"/>
    <lineage>
        <taxon>Bacteria</taxon>
        <taxon>Bacillati</taxon>
        <taxon>Actinomycetota</taxon>
        <taxon>Actinomycetes</taxon>
        <taxon>Kitasatosporales</taxon>
        <taxon>Streptomycetaceae</taxon>
        <taxon>Streptomyces</taxon>
    </lineage>
</organism>
<feature type="domain" description="UspA" evidence="2">
    <location>
        <begin position="147"/>
        <end position="284"/>
    </location>
</feature>
<dbReference type="PANTHER" id="PTHR46268">
    <property type="entry name" value="STRESS RESPONSE PROTEIN NHAX"/>
    <property type="match status" value="1"/>
</dbReference>
<dbReference type="SUPFAM" id="SSF52402">
    <property type="entry name" value="Adenine nucleotide alpha hydrolases-like"/>
    <property type="match status" value="2"/>
</dbReference>
<protein>
    <submittedName>
        <fullName evidence="3">Universal stress protein</fullName>
    </submittedName>
</protein>
<dbReference type="PRINTS" id="PR01438">
    <property type="entry name" value="UNVRSLSTRESS"/>
</dbReference>
<dbReference type="PANTHER" id="PTHR46268:SF6">
    <property type="entry name" value="UNIVERSAL STRESS PROTEIN UP12"/>
    <property type="match status" value="1"/>
</dbReference>
<evidence type="ECO:0000313" key="4">
    <source>
        <dbReference type="Proteomes" id="UP000638353"/>
    </source>
</evidence>
<sequence>MLEPVIVGVDGSDASLAALDWAADEAAARGTVLRVLHAWRWERYASLDPAWGVNRSALQVYADNVAATAVERATRRQPEVRVTSTVLAEDPVSALVRLGEESGLVVVGSRGHGELAELLLGSVSLGVAARTVTPVVVVRGATAARGTVVVGVDEPEDAAPLMEFAFHEAQLRGARVAVVHAWRCPAHEVPDYPRAAPDDHRLRAERQVEEVLKAAVRARPEFAGLPVRREVVEGPARSALLDAALTADLLVIGARRRKGHLGMQLGPVNHGVLHHAPCPVAVVPHD</sequence>
<dbReference type="InterPro" id="IPR014729">
    <property type="entry name" value="Rossmann-like_a/b/a_fold"/>
</dbReference>
<name>A0A918WW16_9ACTN</name>
<accession>A0A918WW16</accession>
<feature type="domain" description="UspA" evidence="2">
    <location>
        <begin position="1"/>
        <end position="139"/>
    </location>
</feature>
<dbReference type="Pfam" id="PF00582">
    <property type="entry name" value="Usp"/>
    <property type="match status" value="2"/>
</dbReference>
<gene>
    <name evidence="3" type="ORF">GCM10010334_21890</name>
</gene>
<dbReference type="InterPro" id="IPR006015">
    <property type="entry name" value="Universal_stress_UspA"/>
</dbReference>
<evidence type="ECO:0000259" key="2">
    <source>
        <dbReference type="Pfam" id="PF00582"/>
    </source>
</evidence>
<reference evidence="3" key="2">
    <citation type="submission" date="2020-09" db="EMBL/GenBank/DDBJ databases">
        <authorList>
            <person name="Sun Q."/>
            <person name="Ohkuma M."/>
        </authorList>
    </citation>
    <scope>NUCLEOTIDE SEQUENCE</scope>
    <source>
        <strain evidence="3">JCM 4637</strain>
    </source>
</reference>
<dbReference type="AlphaFoldDB" id="A0A918WW16"/>
<dbReference type="Proteomes" id="UP000638353">
    <property type="component" value="Unassembled WGS sequence"/>
</dbReference>
<proteinExistence type="inferred from homology"/>
<dbReference type="EMBL" id="BMVC01000004">
    <property type="protein sequence ID" value="GHC89119.1"/>
    <property type="molecule type" value="Genomic_DNA"/>
</dbReference>
<comment type="caution">
    <text evidence="3">The sequence shown here is derived from an EMBL/GenBank/DDBJ whole genome shotgun (WGS) entry which is preliminary data.</text>
</comment>
<evidence type="ECO:0000256" key="1">
    <source>
        <dbReference type="ARBA" id="ARBA00008791"/>
    </source>
</evidence>
<comment type="similarity">
    <text evidence="1">Belongs to the universal stress protein A family.</text>
</comment>
<dbReference type="Gene3D" id="3.40.50.620">
    <property type="entry name" value="HUPs"/>
    <property type="match status" value="2"/>
</dbReference>
<evidence type="ECO:0000313" key="3">
    <source>
        <dbReference type="EMBL" id="GHC89119.1"/>
    </source>
</evidence>